<dbReference type="PANTHER" id="PTHR11596:SF5">
    <property type="entry name" value="ALKALINE PHOSPHATASE"/>
    <property type="match status" value="1"/>
</dbReference>
<feature type="signal peptide" evidence="3">
    <location>
        <begin position="1"/>
        <end position="24"/>
    </location>
</feature>
<evidence type="ECO:0000313" key="4">
    <source>
        <dbReference type="EMBL" id="MDC7675754.1"/>
    </source>
</evidence>
<evidence type="ECO:0000256" key="1">
    <source>
        <dbReference type="ARBA" id="ARBA00022553"/>
    </source>
</evidence>
<evidence type="ECO:0000256" key="3">
    <source>
        <dbReference type="SAM" id="SignalP"/>
    </source>
</evidence>
<comment type="caution">
    <text evidence="4">The sequence shown here is derived from an EMBL/GenBank/DDBJ whole genome shotgun (WGS) entry which is preliminary data.</text>
</comment>
<dbReference type="EMBL" id="JAQQKV010000001">
    <property type="protein sequence ID" value="MDC7675754.1"/>
    <property type="molecule type" value="Genomic_DNA"/>
</dbReference>
<dbReference type="InterPro" id="IPR001952">
    <property type="entry name" value="Alkaline_phosphatase"/>
</dbReference>
<accession>A0ABT5HHM5</accession>
<keyword evidence="3" id="KW-0732">Signal</keyword>
<comment type="similarity">
    <text evidence="2">Belongs to the alkaline phosphatase family.</text>
</comment>
<sequence>MRASQIWSSACLTALMVLTTQASAQTDAANPYYSAAQTELSRKLAVQPNTSKARNIIIFVGDGMGVSTTTAARILAGQEAGKDGEAYVMTMDALPFSGLVKTYSHDSQVADSAPTATALMSGVKSRNSIIGLSHEAEVGNCASAQTTRVASLIELAEDAGLATGVVTTTRITHATPASAYAHTPERDWEDDVELSKAVRAEACVDIARQLIEFNHGDGLEVVLGGGRRHFLPQTVADPEYADKKGRRKDGRNLIADWQKAHPKGQYVWDAKGFKGLDLTAKGPILGLFEPDHMQYEVDRARDKAGEPSLAEMTALAITRLKSNPKGFVLLVEGGRIDHAHHAGQAGRALHDTVALDKALRTAQEMTDSRDTLIIVTADHSHGLTMSGYPARGNPILGLAKDSEGKVIKAADGKPYTTLTYATGPGAEINKPRGDISAVNTEDPDYHQQALLPAPSAAHSGEDVAVRASGPFAHLLQGTIEQNLIFHVMRHAAQIPAP</sequence>
<dbReference type="SMART" id="SM00098">
    <property type="entry name" value="alkPPc"/>
    <property type="match status" value="1"/>
</dbReference>
<name>A0ABT5HHM5_9CAUL</name>
<dbReference type="PRINTS" id="PR00113">
    <property type="entry name" value="ALKPHPHTASE"/>
</dbReference>
<gene>
    <name evidence="4" type="ORF">PQU98_06420</name>
</gene>
<evidence type="ECO:0000256" key="2">
    <source>
        <dbReference type="RuleBase" id="RU003946"/>
    </source>
</evidence>
<evidence type="ECO:0000313" key="5">
    <source>
        <dbReference type="Proteomes" id="UP001218579"/>
    </source>
</evidence>
<dbReference type="CDD" id="cd16012">
    <property type="entry name" value="ALP"/>
    <property type="match status" value="1"/>
</dbReference>
<keyword evidence="5" id="KW-1185">Reference proteome</keyword>
<reference evidence="4 5" key="1">
    <citation type="submission" date="2023-01" db="EMBL/GenBank/DDBJ databases">
        <title>Novel species of the genus Asticcacaulis isolated from rivers.</title>
        <authorList>
            <person name="Lu H."/>
        </authorList>
    </citation>
    <scope>NUCLEOTIDE SEQUENCE [LARGE SCALE GENOMIC DNA]</scope>
    <source>
        <strain evidence="4 5">LKC15W</strain>
    </source>
</reference>
<feature type="chain" id="PRO_5045644468" evidence="3">
    <location>
        <begin position="25"/>
        <end position="497"/>
    </location>
</feature>
<keyword evidence="1" id="KW-0597">Phosphoprotein</keyword>
<dbReference type="RefSeq" id="WP_272744077.1">
    <property type="nucleotide sequence ID" value="NZ_JAQQKV010000001.1"/>
</dbReference>
<dbReference type="Gene3D" id="3.40.720.10">
    <property type="entry name" value="Alkaline Phosphatase, subunit A"/>
    <property type="match status" value="1"/>
</dbReference>
<organism evidence="4 5">
    <name type="scientific">Asticcacaulis machinosus</name>
    <dbReference type="NCBI Taxonomy" id="2984211"/>
    <lineage>
        <taxon>Bacteria</taxon>
        <taxon>Pseudomonadati</taxon>
        <taxon>Pseudomonadota</taxon>
        <taxon>Alphaproteobacteria</taxon>
        <taxon>Caulobacterales</taxon>
        <taxon>Caulobacteraceae</taxon>
        <taxon>Asticcacaulis</taxon>
    </lineage>
</organism>
<dbReference type="PANTHER" id="PTHR11596">
    <property type="entry name" value="ALKALINE PHOSPHATASE"/>
    <property type="match status" value="1"/>
</dbReference>
<dbReference type="Pfam" id="PF00245">
    <property type="entry name" value="Alk_phosphatase"/>
    <property type="match status" value="1"/>
</dbReference>
<proteinExistence type="inferred from homology"/>
<dbReference type="Proteomes" id="UP001218579">
    <property type="component" value="Unassembled WGS sequence"/>
</dbReference>
<protein>
    <submittedName>
        <fullName evidence="4">Alkaline phosphatase</fullName>
    </submittedName>
</protein>
<dbReference type="InterPro" id="IPR017850">
    <property type="entry name" value="Alkaline_phosphatase_core_sf"/>
</dbReference>
<dbReference type="SUPFAM" id="SSF53649">
    <property type="entry name" value="Alkaline phosphatase-like"/>
    <property type="match status" value="1"/>
</dbReference>